<dbReference type="Proteomes" id="UP000594986">
    <property type="component" value="Chromosome"/>
</dbReference>
<gene>
    <name evidence="2" type="ORF">I6G43_04215</name>
</gene>
<dbReference type="EMBL" id="CP065706">
    <property type="protein sequence ID" value="QPS98142.1"/>
    <property type="molecule type" value="Genomic_DNA"/>
</dbReference>
<sequence>MSNNSDKIKQFFLDTILRNHSGLSEAYRNKINSFSDEELKVEYSELKSISERKGTIANSLILVLFLAFLGGLYKVFVDFAGEVTKVYGLSNESYVLVNGLFILSVVIFIIVLFFIVFYLFRVSDKKKKFYYVEVLMKERGLL</sequence>
<dbReference type="RefSeq" id="WP_038806214.1">
    <property type="nucleotide sequence ID" value="NZ_CP065706.1"/>
</dbReference>
<dbReference type="AlphaFoldDB" id="A0A7T2ZQJ8"/>
<keyword evidence="1" id="KW-1133">Transmembrane helix</keyword>
<protein>
    <submittedName>
        <fullName evidence="2">Uncharacterized protein</fullName>
    </submittedName>
</protein>
<keyword evidence="1" id="KW-0812">Transmembrane</keyword>
<reference evidence="2 3" key="1">
    <citation type="submission" date="2020-12" db="EMBL/GenBank/DDBJ databases">
        <title>FDA dAtabase for Regulatory Grade micrObial Sequences (FDA-ARGOS): Supporting development and validation of Infectious Disease Dx tests.</title>
        <authorList>
            <person name="Sproer C."/>
            <person name="Gronow S."/>
            <person name="Severitt S."/>
            <person name="Schroder I."/>
            <person name="Tallon L."/>
            <person name="Sadzewicz L."/>
            <person name="Zhao X."/>
            <person name="Boylan J."/>
            <person name="Ott S."/>
            <person name="Bowen H."/>
            <person name="Vavikolanu K."/>
            <person name="Mehta A."/>
            <person name="Aluvathingal J."/>
            <person name="Nadendla S."/>
            <person name="Lowell S."/>
            <person name="Myers T."/>
            <person name="Yan Y."/>
            <person name="Sichtig H."/>
        </authorList>
    </citation>
    <scope>NUCLEOTIDE SEQUENCE [LARGE SCALE GENOMIC DNA]</scope>
    <source>
        <strain evidence="2 3">FDAARGOS_886</strain>
    </source>
</reference>
<feature type="transmembrane region" description="Helical" evidence="1">
    <location>
        <begin position="56"/>
        <end position="76"/>
    </location>
</feature>
<feature type="transmembrane region" description="Helical" evidence="1">
    <location>
        <begin position="96"/>
        <end position="120"/>
    </location>
</feature>
<evidence type="ECO:0000313" key="3">
    <source>
        <dbReference type="Proteomes" id="UP000594986"/>
    </source>
</evidence>
<evidence type="ECO:0000256" key="1">
    <source>
        <dbReference type="SAM" id="Phobius"/>
    </source>
</evidence>
<keyword evidence="1" id="KW-0472">Membrane</keyword>
<proteinExistence type="predicted"/>
<evidence type="ECO:0000313" key="2">
    <source>
        <dbReference type="EMBL" id="QPS98142.1"/>
    </source>
</evidence>
<organism evidence="2 3">
    <name type="scientific">Streptococcus oralis</name>
    <dbReference type="NCBI Taxonomy" id="1303"/>
    <lineage>
        <taxon>Bacteria</taxon>
        <taxon>Bacillati</taxon>
        <taxon>Bacillota</taxon>
        <taxon>Bacilli</taxon>
        <taxon>Lactobacillales</taxon>
        <taxon>Streptococcaceae</taxon>
        <taxon>Streptococcus</taxon>
    </lineage>
</organism>
<name>A0A7T2ZQJ8_STROR</name>
<accession>A0A7T2ZQJ8</accession>